<accession>A0A7W9TID4</accession>
<dbReference type="AlphaFoldDB" id="A0A7W9TID4"/>
<dbReference type="Proteomes" id="UP000591537">
    <property type="component" value="Unassembled WGS sequence"/>
</dbReference>
<evidence type="ECO:0000313" key="2">
    <source>
        <dbReference type="Proteomes" id="UP000591537"/>
    </source>
</evidence>
<gene>
    <name evidence="1" type="ORF">HNR57_007230</name>
</gene>
<keyword evidence="2" id="KW-1185">Reference proteome</keyword>
<comment type="caution">
    <text evidence="1">The sequence shown here is derived from an EMBL/GenBank/DDBJ whole genome shotgun (WGS) entry which is preliminary data.</text>
</comment>
<dbReference type="EMBL" id="JACHGV010000017">
    <property type="protein sequence ID" value="MBB6081279.1"/>
    <property type="molecule type" value="Genomic_DNA"/>
</dbReference>
<name>A0A7W9TID4_9ACTN</name>
<organism evidence="1 2">
    <name type="scientific">Streptomyces paradoxus</name>
    <dbReference type="NCBI Taxonomy" id="66375"/>
    <lineage>
        <taxon>Bacteria</taxon>
        <taxon>Bacillati</taxon>
        <taxon>Actinomycetota</taxon>
        <taxon>Actinomycetes</taxon>
        <taxon>Kitasatosporales</taxon>
        <taxon>Streptomycetaceae</taxon>
        <taxon>Streptomyces</taxon>
    </lineage>
</organism>
<reference evidence="1 2" key="1">
    <citation type="submission" date="2020-08" db="EMBL/GenBank/DDBJ databases">
        <title>Genomic Encyclopedia of Type Strains, Phase IV (KMG-IV): sequencing the most valuable type-strain genomes for metagenomic binning, comparative biology and taxonomic classification.</title>
        <authorList>
            <person name="Goeker M."/>
        </authorList>
    </citation>
    <scope>NUCLEOTIDE SEQUENCE [LARGE SCALE GENOMIC DNA]</scope>
    <source>
        <strain evidence="1 2">DSM 43350</strain>
    </source>
</reference>
<evidence type="ECO:0000313" key="1">
    <source>
        <dbReference type="EMBL" id="MBB6081279.1"/>
    </source>
</evidence>
<protein>
    <submittedName>
        <fullName evidence="1">Uncharacterized protein</fullName>
    </submittedName>
</protein>
<sequence>MGDIAADLAPERRASQSIDFFTTIGRSAA</sequence>
<proteinExistence type="predicted"/>